<evidence type="ECO:0000313" key="2">
    <source>
        <dbReference type="EMBL" id="ACY24015.1"/>
    </source>
</evidence>
<evidence type="ECO:0000313" key="3">
    <source>
        <dbReference type="Proteomes" id="UP000001219"/>
    </source>
</evidence>
<accession>D0LFG6</accession>
<evidence type="ECO:0000256" key="1">
    <source>
        <dbReference type="SAM" id="MobiDB-lite"/>
    </source>
</evidence>
<sequence length="114" mass="12280">MVFELVGRRGDSLTSLVIPDRGFQVSLGQVDCIDRSIAPEIQDVGYVHPDAVEGAGPDQMGWNPGLVDEMPVSLLDAAVEWTTEVDDRERVSPPSASSTGEGVAIRCRMSQEHA</sequence>
<keyword evidence="3" id="KW-1185">Reference proteome</keyword>
<gene>
    <name evidence="2" type="ORF">Gbro_4902</name>
</gene>
<protein>
    <submittedName>
        <fullName evidence="2">Uncharacterized protein</fullName>
    </submittedName>
</protein>
<dbReference type="HOGENOM" id="CLU_2117555_0_0_11"/>
<feature type="region of interest" description="Disordered" evidence="1">
    <location>
        <begin position="85"/>
        <end position="114"/>
    </location>
</feature>
<dbReference type="Proteomes" id="UP000001219">
    <property type="component" value="Plasmid pGBRO01"/>
</dbReference>
<keyword evidence="2" id="KW-0614">Plasmid</keyword>
<dbReference type="AlphaFoldDB" id="D0LFG6"/>
<dbReference type="EMBL" id="CP001803">
    <property type="protein sequence ID" value="ACY24015.1"/>
    <property type="molecule type" value="Genomic_DNA"/>
</dbReference>
<proteinExistence type="predicted"/>
<dbReference type="KEGG" id="gbr:Gbro_4902"/>
<name>D0LFG6_GORB4</name>
<geneLocation type="plasmid" evidence="2 3">
    <name>pGBRO01</name>
</geneLocation>
<reference evidence="2 3" key="1">
    <citation type="journal article" date="2010" name="Stand. Genomic Sci.">
        <title>Complete genome sequence of Gordonia bronchialis type strain (3410).</title>
        <authorList>
            <person name="Ivanova N."/>
            <person name="Sikorski J."/>
            <person name="Jando M."/>
            <person name="Lapidus A."/>
            <person name="Nolan M."/>
            <person name="Lucas S."/>
            <person name="Del Rio T.G."/>
            <person name="Tice H."/>
            <person name="Copeland A."/>
            <person name="Cheng J.F."/>
            <person name="Chen F."/>
            <person name="Bruce D."/>
            <person name="Goodwin L."/>
            <person name="Pitluck S."/>
            <person name="Mavromatis K."/>
            <person name="Ovchinnikova G."/>
            <person name="Pati A."/>
            <person name="Chen A."/>
            <person name="Palaniappan K."/>
            <person name="Land M."/>
            <person name="Hauser L."/>
            <person name="Chang Y.J."/>
            <person name="Jeffries C.D."/>
            <person name="Chain P."/>
            <person name="Saunders E."/>
            <person name="Han C."/>
            <person name="Detter J.C."/>
            <person name="Brettin T."/>
            <person name="Rohde M."/>
            <person name="Goker M."/>
            <person name="Bristow J."/>
            <person name="Eisen J.A."/>
            <person name="Markowitz V."/>
            <person name="Hugenholtz P."/>
            <person name="Klenk H.P."/>
            <person name="Kyrpides N.C."/>
        </authorList>
    </citation>
    <scope>NUCLEOTIDE SEQUENCE [LARGE SCALE GENOMIC DNA]</scope>
    <source>
        <strain evidence="3">ATCC 25592 / DSM 43247 / BCRC 13721 / JCM 3198 / KCTC 3076 / NBRC 16047 / NCTC 10667</strain>
        <plasmid evidence="3">pGBRO01</plasmid>
    </source>
</reference>
<organism evidence="2 3">
    <name type="scientific">Gordonia bronchialis (strain ATCC 25592 / DSM 43247 / BCRC 13721 / JCM 3198 / KCTC 3076 / NBRC 16047 / NCTC 10667)</name>
    <name type="common">Rhodococcus bronchialis</name>
    <dbReference type="NCBI Taxonomy" id="526226"/>
    <lineage>
        <taxon>Bacteria</taxon>
        <taxon>Bacillati</taxon>
        <taxon>Actinomycetota</taxon>
        <taxon>Actinomycetes</taxon>
        <taxon>Mycobacteriales</taxon>
        <taxon>Gordoniaceae</taxon>
        <taxon>Gordonia</taxon>
    </lineage>
</organism>